<accession>A0AAP2CEP7</accession>
<gene>
    <name evidence="2" type="ORF">KI659_03745</name>
</gene>
<dbReference type="RefSeq" id="WP_213943987.1">
    <property type="nucleotide sequence ID" value="NZ_JAHBGI010000003.1"/>
</dbReference>
<evidence type="ECO:0000256" key="1">
    <source>
        <dbReference type="SAM" id="MobiDB-lite"/>
    </source>
</evidence>
<sequence length="261" mass="31716">MSLYAQEQPPAMPAPEPFIPSERTNLAPTTESWNGLYVKLRLADRWFWYQENHYRRRNSIDNRADFVGRMSQLYNRFGFTYLVNENFEVTFGPTMVWNFTPEPGNPNYVESTLEPRFWHQWLLIQPFGRVKLFHQFRFEHRFKRDNDFGAEYQYTDRYRYKVYAYIPINKPRMGNRTFFFSPSNEIFFETGSHITNILEENRIYTAVGYTLNNFMFFGGHMWTYGPTNIPATYRNRHIIRLNLFYTLDFRDRRNLRRSLAR</sequence>
<evidence type="ECO:0000313" key="3">
    <source>
        <dbReference type="Proteomes" id="UP001319104"/>
    </source>
</evidence>
<feature type="region of interest" description="Disordered" evidence="1">
    <location>
        <begin position="1"/>
        <end position="24"/>
    </location>
</feature>
<dbReference type="EMBL" id="JAHCMY010000001">
    <property type="protein sequence ID" value="MBS9523123.1"/>
    <property type="molecule type" value="Genomic_DNA"/>
</dbReference>
<dbReference type="Proteomes" id="UP001319104">
    <property type="component" value="Unassembled WGS sequence"/>
</dbReference>
<organism evidence="2 3">
    <name type="scientific">Litoribacter ruber</name>
    <dbReference type="NCBI Taxonomy" id="702568"/>
    <lineage>
        <taxon>Bacteria</taxon>
        <taxon>Pseudomonadati</taxon>
        <taxon>Bacteroidota</taxon>
        <taxon>Cytophagia</taxon>
        <taxon>Cytophagales</taxon>
        <taxon>Cyclobacteriaceae</taxon>
        <taxon>Litoribacter</taxon>
    </lineage>
</organism>
<protein>
    <submittedName>
        <fullName evidence="2">DUF2490 domain-containing protein</fullName>
    </submittedName>
</protein>
<keyword evidence="3" id="KW-1185">Reference proteome</keyword>
<evidence type="ECO:0000313" key="2">
    <source>
        <dbReference type="EMBL" id="MBS9523123.1"/>
    </source>
</evidence>
<proteinExistence type="predicted"/>
<dbReference type="InterPro" id="IPR019619">
    <property type="entry name" value="DUF2490"/>
</dbReference>
<dbReference type="Pfam" id="PF10677">
    <property type="entry name" value="DUF2490"/>
    <property type="match status" value="1"/>
</dbReference>
<name>A0AAP2CEP7_9BACT</name>
<dbReference type="AlphaFoldDB" id="A0AAP2CEP7"/>
<comment type="caution">
    <text evidence="2">The sequence shown here is derived from an EMBL/GenBank/DDBJ whole genome shotgun (WGS) entry which is preliminary data.</text>
</comment>
<reference evidence="2 3" key="1">
    <citation type="submission" date="2021-05" db="EMBL/GenBank/DDBJ databases">
        <authorList>
            <person name="Zhang Z.D."/>
            <person name="Osman G."/>
        </authorList>
    </citation>
    <scope>NUCLEOTIDE SEQUENCE [LARGE SCALE GENOMIC DNA]</scope>
    <source>
        <strain evidence="2 3">KCTC 32217</strain>
    </source>
</reference>